<feature type="domain" description="Phospholipase D-like" evidence="1">
    <location>
        <begin position="242"/>
        <end position="349"/>
    </location>
</feature>
<evidence type="ECO:0000259" key="1">
    <source>
        <dbReference type="Pfam" id="PF13091"/>
    </source>
</evidence>
<dbReference type="RefSeq" id="WP_103524921.1">
    <property type="nucleotide sequence ID" value="NZ_JAIZDC010000004.1"/>
</dbReference>
<evidence type="ECO:0000313" key="2">
    <source>
        <dbReference type="EMBL" id="RMC96853.1"/>
    </source>
</evidence>
<proteinExistence type="predicted"/>
<dbReference type="PANTHER" id="PTHR21248">
    <property type="entry name" value="CARDIOLIPIN SYNTHASE"/>
    <property type="match status" value="1"/>
</dbReference>
<dbReference type="AlphaFoldDB" id="A0A454JHM5"/>
<dbReference type="GO" id="GO:0006793">
    <property type="term" value="P:phosphorus metabolic process"/>
    <property type="evidence" value="ECO:0007669"/>
    <property type="project" value="UniProtKB-ARBA"/>
</dbReference>
<dbReference type="SUPFAM" id="SSF56024">
    <property type="entry name" value="Phospholipase D/nuclease"/>
    <property type="match status" value="2"/>
</dbReference>
<gene>
    <name evidence="2" type="ORF">EAY64_11565</name>
</gene>
<evidence type="ECO:0000313" key="3">
    <source>
        <dbReference type="Proteomes" id="UP000274139"/>
    </source>
</evidence>
<organism evidence="2 3">
    <name type="scientific">Aquitalea palustris</name>
    <dbReference type="NCBI Taxonomy" id="2480983"/>
    <lineage>
        <taxon>Bacteria</taxon>
        <taxon>Pseudomonadati</taxon>
        <taxon>Pseudomonadota</taxon>
        <taxon>Betaproteobacteria</taxon>
        <taxon>Neisseriales</taxon>
        <taxon>Chromobacteriaceae</taxon>
        <taxon>Aquitalea</taxon>
    </lineage>
</organism>
<dbReference type="OrthoDB" id="9177120at2"/>
<dbReference type="CDD" id="cd00138">
    <property type="entry name" value="PLDc_SF"/>
    <property type="match status" value="1"/>
</dbReference>
<dbReference type="EMBL" id="RFAR01000046">
    <property type="protein sequence ID" value="RMC96853.1"/>
    <property type="molecule type" value="Genomic_DNA"/>
</dbReference>
<sequence>MATINQEVWQKSFEEIIDQRQQELPSIWVSTQKTTALRDERGNAVFESGRNREMANAVVSLLSQAREKVVMSSFLLADKPVEDAIHQAAVRGVRVYVLLASEARLGREESEEEFEKRVLEQHKAMLTRLGGHALFRSAPHFHAKVVVVDPDTKPAGVLLTANLTAEALERNEELAVTLTTAEVVEVTSYLKWAMWESAEHELVDPKDRFKSTRPLGKVTHPEAGGVIVATTAKTNSLCAEVLQLIDGARSRIVVSSFGWDENHKVVQRLCTRAREGVNVTVLARVRPSSMPALLSLAQAGATVLGFRWLHAKAVWTDSGHALVMSANLQCDGLDTGFELGVRLTDCRAQEVLDRLTIWSSAAPWRLESKPRLGALSGSVMLWQRGQLVDVDIKASVDVDLGVITAASAAMLEAPRPALPKPVDLPRLAHELRCIWRVVAPTLAAKAKEQLRPSEGKDCPPLSYEPPLFREPGGRLVVAVSSFRELEQACVLMAEANAATVVLGEGANR</sequence>
<dbReference type="InterPro" id="IPR025202">
    <property type="entry name" value="PLD-like_dom"/>
</dbReference>
<dbReference type="PANTHER" id="PTHR21248:SF22">
    <property type="entry name" value="PHOSPHOLIPASE D"/>
    <property type="match status" value="1"/>
</dbReference>
<feature type="domain" description="Phospholipase D-like" evidence="1">
    <location>
        <begin position="59"/>
        <end position="185"/>
    </location>
</feature>
<dbReference type="Gene3D" id="3.30.870.10">
    <property type="entry name" value="Endonuclease Chain A"/>
    <property type="match status" value="2"/>
</dbReference>
<keyword evidence="3" id="KW-1185">Reference proteome</keyword>
<comment type="caution">
    <text evidence="2">The sequence shown here is derived from an EMBL/GenBank/DDBJ whole genome shotgun (WGS) entry which is preliminary data.</text>
</comment>
<reference evidence="2 3" key="1">
    <citation type="submission" date="2018-10" db="EMBL/GenBank/DDBJ databases">
        <title>Draft genome sequence of Aquitalea MWU14-2217 isolated from a wild cranberry bog in Provincetown, Massachusetts.</title>
        <authorList>
            <person name="Ebadzadsahrai G."/>
            <person name="Soby S."/>
        </authorList>
    </citation>
    <scope>NUCLEOTIDE SEQUENCE [LARGE SCALE GENOMIC DNA]</scope>
    <source>
        <strain evidence="2 3">MWU14-2217</strain>
    </source>
</reference>
<dbReference type="Proteomes" id="UP000274139">
    <property type="component" value="Unassembled WGS sequence"/>
</dbReference>
<accession>A0A454JHM5</accession>
<protein>
    <recommendedName>
        <fullName evidence="1">Phospholipase D-like domain-containing protein</fullName>
    </recommendedName>
</protein>
<name>A0A454JHM5_9NEIS</name>
<dbReference type="Pfam" id="PF13091">
    <property type="entry name" value="PLDc_2"/>
    <property type="match status" value="2"/>
</dbReference>